<feature type="transmembrane region" description="Helical" evidence="7">
    <location>
        <begin position="248"/>
        <end position="267"/>
    </location>
</feature>
<reference evidence="9" key="1">
    <citation type="journal article" date="2023" name="Mol. Phylogenet. Evol.">
        <title>Genome-scale phylogeny and comparative genomics of the fungal order Sordariales.</title>
        <authorList>
            <person name="Hensen N."/>
            <person name="Bonometti L."/>
            <person name="Westerberg I."/>
            <person name="Brannstrom I.O."/>
            <person name="Guillou S."/>
            <person name="Cros-Aarteil S."/>
            <person name="Calhoun S."/>
            <person name="Haridas S."/>
            <person name="Kuo A."/>
            <person name="Mondo S."/>
            <person name="Pangilinan J."/>
            <person name="Riley R."/>
            <person name="LaButti K."/>
            <person name="Andreopoulos B."/>
            <person name="Lipzen A."/>
            <person name="Chen C."/>
            <person name="Yan M."/>
            <person name="Daum C."/>
            <person name="Ng V."/>
            <person name="Clum A."/>
            <person name="Steindorff A."/>
            <person name="Ohm R.A."/>
            <person name="Martin F."/>
            <person name="Silar P."/>
            <person name="Natvig D.O."/>
            <person name="Lalanne C."/>
            <person name="Gautier V."/>
            <person name="Ament-Velasquez S.L."/>
            <person name="Kruys A."/>
            <person name="Hutchinson M.I."/>
            <person name="Powell A.J."/>
            <person name="Barry K."/>
            <person name="Miller A.N."/>
            <person name="Grigoriev I.V."/>
            <person name="Debuchy R."/>
            <person name="Gladieux P."/>
            <person name="Hiltunen Thoren M."/>
            <person name="Johannesson H."/>
        </authorList>
    </citation>
    <scope>NUCLEOTIDE SEQUENCE</scope>
    <source>
        <strain evidence="9">CBS 333.67</strain>
    </source>
</reference>
<dbReference type="InterPro" id="IPR052337">
    <property type="entry name" value="SAT4-like"/>
</dbReference>
<feature type="transmembrane region" description="Helical" evidence="7">
    <location>
        <begin position="208"/>
        <end position="228"/>
    </location>
</feature>
<evidence type="ECO:0000313" key="9">
    <source>
        <dbReference type="EMBL" id="KAK3303501.1"/>
    </source>
</evidence>
<proteinExistence type="inferred from homology"/>
<accession>A0AAJ0GP49</accession>
<comment type="subcellular location">
    <subcellularLocation>
        <location evidence="1">Membrane</location>
        <topology evidence="1">Multi-pass membrane protein</topology>
    </subcellularLocation>
</comment>
<reference evidence="9" key="2">
    <citation type="submission" date="2023-06" db="EMBL/GenBank/DDBJ databases">
        <authorList>
            <consortium name="Lawrence Berkeley National Laboratory"/>
            <person name="Mondo S.J."/>
            <person name="Hensen N."/>
            <person name="Bonometti L."/>
            <person name="Westerberg I."/>
            <person name="Brannstrom I.O."/>
            <person name="Guillou S."/>
            <person name="Cros-Aarteil S."/>
            <person name="Calhoun S."/>
            <person name="Haridas S."/>
            <person name="Kuo A."/>
            <person name="Pangilinan J."/>
            <person name="Riley R."/>
            <person name="Labutti K."/>
            <person name="Andreopoulos B."/>
            <person name="Lipzen A."/>
            <person name="Chen C."/>
            <person name="Yanf M."/>
            <person name="Daum C."/>
            <person name="Ng V."/>
            <person name="Clum A."/>
            <person name="Steindorff A."/>
            <person name="Ohm R."/>
            <person name="Martin F."/>
            <person name="Silar P."/>
            <person name="Natvig D."/>
            <person name="Lalanne C."/>
            <person name="Gautier V."/>
            <person name="Ament-Velasquez S.L."/>
            <person name="Kruys A."/>
            <person name="Hutchinson M.I."/>
            <person name="Powell A.J."/>
            <person name="Barry K."/>
            <person name="Miller A.N."/>
            <person name="Grigoriev I.V."/>
            <person name="Debuchy R."/>
            <person name="Gladieux P."/>
            <person name="Thoren M.H."/>
            <person name="Johannesson H."/>
        </authorList>
    </citation>
    <scope>NUCLEOTIDE SEQUENCE</scope>
    <source>
        <strain evidence="9">CBS 333.67</strain>
    </source>
</reference>
<evidence type="ECO:0000256" key="5">
    <source>
        <dbReference type="ARBA" id="ARBA00038359"/>
    </source>
</evidence>
<feature type="transmembrane region" description="Helical" evidence="7">
    <location>
        <begin position="20"/>
        <end position="40"/>
    </location>
</feature>
<evidence type="ECO:0000256" key="1">
    <source>
        <dbReference type="ARBA" id="ARBA00004141"/>
    </source>
</evidence>
<evidence type="ECO:0000256" key="6">
    <source>
        <dbReference type="SAM" id="MobiDB-lite"/>
    </source>
</evidence>
<dbReference type="Proteomes" id="UP001273166">
    <property type="component" value="Unassembled WGS sequence"/>
</dbReference>
<dbReference type="EMBL" id="JAUDZG010000006">
    <property type="protein sequence ID" value="KAK3303501.1"/>
    <property type="molecule type" value="Genomic_DNA"/>
</dbReference>
<name>A0AAJ0GP49_9PEZI</name>
<comment type="similarity">
    <text evidence="5">Belongs to the SAT4 family.</text>
</comment>
<comment type="caution">
    <text evidence="9">The sequence shown here is derived from an EMBL/GenBank/DDBJ whole genome shotgun (WGS) entry which is preliminary data.</text>
</comment>
<feature type="transmembrane region" description="Helical" evidence="7">
    <location>
        <begin position="96"/>
        <end position="118"/>
    </location>
</feature>
<dbReference type="RefSeq" id="XP_062719281.1">
    <property type="nucleotide sequence ID" value="XM_062863531.1"/>
</dbReference>
<evidence type="ECO:0000256" key="7">
    <source>
        <dbReference type="SAM" id="Phobius"/>
    </source>
</evidence>
<dbReference type="PANTHER" id="PTHR33048">
    <property type="entry name" value="PTH11-LIKE INTEGRAL MEMBRANE PROTEIN (AFU_ORTHOLOGUE AFUA_5G11245)"/>
    <property type="match status" value="1"/>
</dbReference>
<organism evidence="9 10">
    <name type="scientific">Chaetomium strumarium</name>
    <dbReference type="NCBI Taxonomy" id="1170767"/>
    <lineage>
        <taxon>Eukaryota</taxon>
        <taxon>Fungi</taxon>
        <taxon>Dikarya</taxon>
        <taxon>Ascomycota</taxon>
        <taxon>Pezizomycotina</taxon>
        <taxon>Sordariomycetes</taxon>
        <taxon>Sordariomycetidae</taxon>
        <taxon>Sordariales</taxon>
        <taxon>Chaetomiaceae</taxon>
        <taxon>Chaetomium</taxon>
    </lineage>
</organism>
<dbReference type="InterPro" id="IPR049326">
    <property type="entry name" value="Rhodopsin_dom_fungi"/>
</dbReference>
<dbReference type="PANTHER" id="PTHR33048:SF47">
    <property type="entry name" value="INTEGRAL MEMBRANE PROTEIN-RELATED"/>
    <property type="match status" value="1"/>
</dbReference>
<dbReference type="GeneID" id="87882360"/>
<keyword evidence="10" id="KW-1185">Reference proteome</keyword>
<dbReference type="Pfam" id="PF20684">
    <property type="entry name" value="Fung_rhodopsin"/>
    <property type="match status" value="1"/>
</dbReference>
<feature type="transmembrane region" description="Helical" evidence="7">
    <location>
        <begin position="52"/>
        <end position="71"/>
    </location>
</feature>
<keyword evidence="4 7" id="KW-0472">Membrane</keyword>
<keyword evidence="2 7" id="KW-0812">Transmembrane</keyword>
<feature type="region of interest" description="Disordered" evidence="6">
    <location>
        <begin position="431"/>
        <end position="450"/>
    </location>
</feature>
<protein>
    <recommendedName>
        <fullName evidence="8">Rhodopsin domain-containing protein</fullName>
    </recommendedName>
</protein>
<dbReference type="AlphaFoldDB" id="A0AAJ0GP49"/>
<feature type="domain" description="Rhodopsin" evidence="8">
    <location>
        <begin position="36"/>
        <end position="272"/>
    </location>
</feature>
<evidence type="ECO:0000256" key="4">
    <source>
        <dbReference type="ARBA" id="ARBA00023136"/>
    </source>
</evidence>
<gene>
    <name evidence="9" type="ORF">B0T15DRAFT_276844</name>
</gene>
<evidence type="ECO:0000259" key="8">
    <source>
        <dbReference type="Pfam" id="PF20684"/>
    </source>
</evidence>
<feature type="transmembrane region" description="Helical" evidence="7">
    <location>
        <begin position="130"/>
        <end position="160"/>
    </location>
</feature>
<sequence length="450" mass="47985">MAGPSPHPELDGQSRVGEIVAILSVASILSTLVVALRCYSRAVILRSFGLDDAVMVPAQILTLASALAIGLESKYGLGRHSWVMPDEDYIPYMKSFYSSIIVYNVAVCITKISILLQYKRIFNNTILRKIILAGLAFLTCWTITLCFLLPLVCVPVAAFWDPNVEGFCLNSGTIWYVMAGVNVFTDFAVFTMPIPVISSLQLPKKQKAMLLIVFTLGIFPCAVSIYRIKTLHSAARTADPTWDNVDAATFSFLELSVGVIAVCLPTLRPILVHAMPRIFGSLLRSAGHDYSGGGGGGRYASRSRGRGPPTIGGTGGGAGSSGFKGSTLLRESESTEGLRASDEEAVLPRSRSRMGDNDIEFGVLEKGGPAGKAGGKGYSVSVVAGGGWEEPEAGIIGRLASRDGESRNVMNGIQKTTTVVMQKVTLAGQLGEEEDGGGKRHGTKETMLRV</sequence>
<feature type="compositionally biased region" description="Low complexity" evidence="6">
    <location>
        <begin position="299"/>
        <end position="309"/>
    </location>
</feature>
<feature type="compositionally biased region" description="Gly residues" evidence="6">
    <location>
        <begin position="310"/>
        <end position="322"/>
    </location>
</feature>
<evidence type="ECO:0000256" key="3">
    <source>
        <dbReference type="ARBA" id="ARBA00022989"/>
    </source>
</evidence>
<dbReference type="GO" id="GO:0016020">
    <property type="term" value="C:membrane"/>
    <property type="evidence" value="ECO:0007669"/>
    <property type="project" value="UniProtKB-SubCell"/>
</dbReference>
<feature type="transmembrane region" description="Helical" evidence="7">
    <location>
        <begin position="172"/>
        <end position="196"/>
    </location>
</feature>
<feature type="region of interest" description="Disordered" evidence="6">
    <location>
        <begin position="291"/>
        <end position="352"/>
    </location>
</feature>
<keyword evidence="3 7" id="KW-1133">Transmembrane helix</keyword>
<evidence type="ECO:0000313" key="10">
    <source>
        <dbReference type="Proteomes" id="UP001273166"/>
    </source>
</evidence>
<evidence type="ECO:0000256" key="2">
    <source>
        <dbReference type="ARBA" id="ARBA00022692"/>
    </source>
</evidence>